<evidence type="ECO:0000313" key="5">
    <source>
        <dbReference type="Proteomes" id="UP000030185"/>
    </source>
</evidence>
<evidence type="ECO:0000256" key="2">
    <source>
        <dbReference type="PROSITE-ProRule" id="PRU00169"/>
    </source>
</evidence>
<dbReference type="InterPro" id="IPR011006">
    <property type="entry name" value="CheY-like_superfamily"/>
</dbReference>
<dbReference type="PANTHER" id="PTHR44591:SF19">
    <property type="entry name" value="TWO-COMPONENT RESPONSE REGULATOR-RELATED"/>
    <property type="match status" value="1"/>
</dbReference>
<evidence type="ECO:0000313" key="4">
    <source>
        <dbReference type="EMBL" id="GAL83076.1"/>
    </source>
</evidence>
<dbReference type="eggNOG" id="COG3437">
    <property type="taxonomic scope" value="Bacteria"/>
</dbReference>
<dbReference type="InterPro" id="IPR001789">
    <property type="entry name" value="Sig_transdc_resp-reg_receiver"/>
</dbReference>
<dbReference type="PROSITE" id="PS50110">
    <property type="entry name" value="RESPONSE_REGULATORY"/>
    <property type="match status" value="1"/>
</dbReference>
<reference evidence="4 5" key="1">
    <citation type="submission" date="2014-09" db="EMBL/GenBank/DDBJ databases">
        <title>Sporocytophaga myxococcoides PG-01 genome sequencing.</title>
        <authorList>
            <person name="Liu L."/>
            <person name="Gao P.J."/>
            <person name="Chen G.J."/>
            <person name="Wang L.S."/>
        </authorList>
    </citation>
    <scope>NUCLEOTIDE SEQUENCE [LARGE SCALE GENOMIC DNA]</scope>
    <source>
        <strain evidence="4 5">PG-01</strain>
    </source>
</reference>
<dbReference type="InterPro" id="IPR050595">
    <property type="entry name" value="Bact_response_regulator"/>
</dbReference>
<dbReference type="CDD" id="cd17569">
    <property type="entry name" value="REC_HupR-like"/>
    <property type="match status" value="1"/>
</dbReference>
<name>A0A098L8I7_9BACT</name>
<organism evidence="4 5">
    <name type="scientific">Sporocytophaga myxococcoides</name>
    <dbReference type="NCBI Taxonomy" id="153721"/>
    <lineage>
        <taxon>Bacteria</taxon>
        <taxon>Pseudomonadati</taxon>
        <taxon>Bacteroidota</taxon>
        <taxon>Cytophagia</taxon>
        <taxon>Cytophagales</taxon>
        <taxon>Cytophagaceae</taxon>
        <taxon>Sporocytophaga</taxon>
    </lineage>
</organism>
<dbReference type="AlphaFoldDB" id="A0A098L8I7"/>
<accession>A0A098L8I7</accession>
<protein>
    <submittedName>
        <fullName evidence="4">Chemotaxis protein CheY</fullName>
    </submittedName>
</protein>
<dbReference type="STRING" id="153721.MYP_302"/>
<evidence type="ECO:0000259" key="3">
    <source>
        <dbReference type="PROSITE" id="PS50110"/>
    </source>
</evidence>
<dbReference type="Pfam" id="PF00072">
    <property type="entry name" value="Response_reg"/>
    <property type="match status" value="1"/>
</dbReference>
<dbReference type="OrthoDB" id="109585at2"/>
<dbReference type="EMBL" id="BBLT01000001">
    <property type="protein sequence ID" value="GAL83076.1"/>
    <property type="molecule type" value="Genomic_DNA"/>
</dbReference>
<dbReference type="Gene3D" id="3.40.50.2300">
    <property type="match status" value="1"/>
</dbReference>
<dbReference type="RefSeq" id="WP_045457449.1">
    <property type="nucleotide sequence ID" value="NZ_BBLT01000001.1"/>
</dbReference>
<sequence>MEEKIRILYIDDEKNNLTAFKATFRPYFKIFIAESAEEGRKILETEKIEIIITDQRMPVMTGVEFLSSIIDTYPDPIRILLTGYSDLQAVIDAVNKGHIYQYISKPWEEQHLKIIIEKAFEVFRLKMENKELVKSLLRANQQLEFYLRQKLIS</sequence>
<gene>
    <name evidence="4" type="ORF">MYP_302</name>
</gene>
<dbReference type="SMART" id="SM00448">
    <property type="entry name" value="REC"/>
    <property type="match status" value="1"/>
</dbReference>
<comment type="caution">
    <text evidence="4">The sequence shown here is derived from an EMBL/GenBank/DDBJ whole genome shotgun (WGS) entry which is preliminary data.</text>
</comment>
<dbReference type="PANTHER" id="PTHR44591">
    <property type="entry name" value="STRESS RESPONSE REGULATOR PROTEIN 1"/>
    <property type="match status" value="1"/>
</dbReference>
<proteinExistence type="predicted"/>
<evidence type="ECO:0000256" key="1">
    <source>
        <dbReference type="ARBA" id="ARBA00022553"/>
    </source>
</evidence>
<feature type="domain" description="Response regulatory" evidence="3">
    <location>
        <begin position="6"/>
        <end position="120"/>
    </location>
</feature>
<dbReference type="SUPFAM" id="SSF52172">
    <property type="entry name" value="CheY-like"/>
    <property type="match status" value="1"/>
</dbReference>
<feature type="modified residue" description="4-aspartylphosphate" evidence="2">
    <location>
        <position position="54"/>
    </location>
</feature>
<dbReference type="GO" id="GO:0000160">
    <property type="term" value="P:phosphorelay signal transduction system"/>
    <property type="evidence" value="ECO:0007669"/>
    <property type="project" value="InterPro"/>
</dbReference>
<keyword evidence="1 2" id="KW-0597">Phosphoprotein</keyword>
<keyword evidence="5" id="KW-1185">Reference proteome</keyword>
<dbReference type="Proteomes" id="UP000030185">
    <property type="component" value="Unassembled WGS sequence"/>
</dbReference>